<reference evidence="1 2" key="1">
    <citation type="submission" date="2018-06" db="EMBL/GenBank/DDBJ databases">
        <title>Bacteria isolated from soil of Wuhan.</title>
        <authorList>
            <person name="Wei X."/>
            <person name="Chunhua H."/>
        </authorList>
    </citation>
    <scope>NUCLEOTIDE SEQUENCE [LARGE SCALE GENOMIC DNA]</scope>
    <source>
        <strain evidence="2">xwS2</strain>
    </source>
</reference>
<dbReference type="Proteomes" id="UP000288983">
    <property type="component" value="Unassembled WGS sequence"/>
</dbReference>
<proteinExistence type="predicted"/>
<name>A0A443ZPT8_9PSED</name>
<dbReference type="RefSeq" id="WP_128324726.1">
    <property type="nucleotide sequence ID" value="NZ_QJRG01000047.1"/>
</dbReference>
<comment type="caution">
    <text evidence="1">The sequence shown here is derived from an EMBL/GenBank/DDBJ whole genome shotgun (WGS) entry which is preliminary data.</text>
</comment>
<organism evidence="1 2">
    <name type="scientific">Pseudomonas alkylphenolica</name>
    <dbReference type="NCBI Taxonomy" id="237609"/>
    <lineage>
        <taxon>Bacteria</taxon>
        <taxon>Pseudomonadati</taxon>
        <taxon>Pseudomonadota</taxon>
        <taxon>Gammaproteobacteria</taxon>
        <taxon>Pseudomonadales</taxon>
        <taxon>Pseudomonadaceae</taxon>
        <taxon>Pseudomonas</taxon>
    </lineage>
</organism>
<evidence type="ECO:0000313" key="1">
    <source>
        <dbReference type="EMBL" id="RWU21122.1"/>
    </source>
</evidence>
<gene>
    <name evidence="1" type="ORF">DM813_18135</name>
</gene>
<protein>
    <submittedName>
        <fullName evidence="1">Uncharacterized protein</fullName>
    </submittedName>
</protein>
<dbReference type="OrthoDB" id="9942841at2"/>
<sequence length="301" mass="31973">MNATVSSQEHLAHAILMPFGSQAATLDAANLSTRLDTIGKGVASIMALRHPPQSGQAAIEAEAATKAAATVKNLVASLRFVVHDLLPTLGTPLDDFLAQARQPGDLRDRLSQSLRSSGLSTAEVEWAFGELDGIEFRLVDLLVNNDPRNLDVLLDGISTGQNGLHNAGFLAFTGDAGIDQRLGQLIARCREKGVTASFVHVLVLAFGTAAAVEHYQTAENLMFPHVAWTPHALQQLHALHLTPAGQTFVINHTNNWVTGSAAGWALNTNHNTHDVTTGLTVTARVVAVAGPNKTVNIMSIQ</sequence>
<dbReference type="EMBL" id="QJRG01000047">
    <property type="protein sequence ID" value="RWU21122.1"/>
    <property type="molecule type" value="Genomic_DNA"/>
</dbReference>
<evidence type="ECO:0000313" key="2">
    <source>
        <dbReference type="Proteomes" id="UP000288983"/>
    </source>
</evidence>
<accession>A0A443ZPT8</accession>
<dbReference type="AlphaFoldDB" id="A0A443ZPT8"/>